<protein>
    <recommendedName>
        <fullName evidence="9">tRNA (guanine(26)-N(2))-dimethyltransferase</fullName>
        <ecNumber evidence="7">2.1.1.216</ecNumber>
    </recommendedName>
</protein>
<evidence type="ECO:0000256" key="4">
    <source>
        <dbReference type="ARBA" id="ARBA00022691"/>
    </source>
</evidence>
<organism evidence="12 13">
    <name type="scientific">Teladorsagia circumcincta</name>
    <name type="common">Brown stomach worm</name>
    <name type="synonym">Ostertagia circumcincta</name>
    <dbReference type="NCBI Taxonomy" id="45464"/>
    <lineage>
        <taxon>Eukaryota</taxon>
        <taxon>Metazoa</taxon>
        <taxon>Ecdysozoa</taxon>
        <taxon>Nematoda</taxon>
        <taxon>Chromadorea</taxon>
        <taxon>Rhabditida</taxon>
        <taxon>Rhabditina</taxon>
        <taxon>Rhabditomorpha</taxon>
        <taxon>Strongyloidea</taxon>
        <taxon>Trichostrongylidae</taxon>
        <taxon>Teladorsagia</taxon>
    </lineage>
</organism>
<dbReference type="PANTHER" id="PTHR10631:SF3">
    <property type="entry name" value="TRNA (GUANINE(26)-N(2))-DIMETHYLTRANSFERASE"/>
    <property type="match status" value="1"/>
</dbReference>
<evidence type="ECO:0000256" key="8">
    <source>
        <dbReference type="ARBA" id="ARBA00051897"/>
    </source>
</evidence>
<dbReference type="PROSITE" id="PS51626">
    <property type="entry name" value="SAM_MT_TRM1"/>
    <property type="match status" value="1"/>
</dbReference>
<dbReference type="Proteomes" id="UP000230423">
    <property type="component" value="Unassembled WGS sequence"/>
</dbReference>
<dbReference type="AlphaFoldDB" id="A0A2G9UT55"/>
<gene>
    <name evidence="12" type="ORF">TELCIR_04596</name>
</gene>
<dbReference type="GO" id="GO:0005634">
    <property type="term" value="C:nucleus"/>
    <property type="evidence" value="ECO:0007669"/>
    <property type="project" value="TreeGrafter"/>
</dbReference>
<evidence type="ECO:0000256" key="2">
    <source>
        <dbReference type="ARBA" id="ARBA00022603"/>
    </source>
</evidence>
<accession>A0A2G9UT55</accession>
<keyword evidence="3 10" id="KW-0808">Transferase</keyword>
<dbReference type="InterPro" id="IPR002905">
    <property type="entry name" value="Trm1"/>
</dbReference>
<evidence type="ECO:0000313" key="12">
    <source>
        <dbReference type="EMBL" id="PIO73438.1"/>
    </source>
</evidence>
<dbReference type="Gene3D" id="3.30.56.70">
    <property type="entry name" value="N2,N2-dimethylguanosine tRNA methyltransferase, C-terminal domain"/>
    <property type="match status" value="1"/>
</dbReference>
<keyword evidence="6 10" id="KW-0694">RNA-binding</keyword>
<keyword evidence="1 10" id="KW-0820">tRNA-binding</keyword>
<keyword evidence="5 10" id="KW-0819">tRNA processing</keyword>
<name>A0A2G9UT55_TELCI</name>
<evidence type="ECO:0000256" key="1">
    <source>
        <dbReference type="ARBA" id="ARBA00022555"/>
    </source>
</evidence>
<reference evidence="12 13" key="1">
    <citation type="submission" date="2015-09" db="EMBL/GenBank/DDBJ databases">
        <title>Draft genome of the parasitic nematode Teladorsagia circumcincta isolate WARC Sus (inbred).</title>
        <authorList>
            <person name="Mitreva M."/>
        </authorList>
    </citation>
    <scope>NUCLEOTIDE SEQUENCE [LARGE SCALE GENOMIC DNA]</scope>
    <source>
        <strain evidence="12 13">S</strain>
    </source>
</reference>
<evidence type="ECO:0000256" key="9">
    <source>
        <dbReference type="ARBA" id="ARBA00074266"/>
    </source>
</evidence>
<evidence type="ECO:0000313" key="13">
    <source>
        <dbReference type="Proteomes" id="UP000230423"/>
    </source>
</evidence>
<evidence type="ECO:0000256" key="11">
    <source>
        <dbReference type="SAM" id="MobiDB-lite"/>
    </source>
</evidence>
<sequence>MTKESGTLKETPEEERLGTHNRLLGVLTNVSEELDVPLYYEHDQLFNVVKCCVPKSVAVKSAILNAGYKVSGSHCNPRALKTDAPTHFLWDMCRYAGKNWGPRSKAWGSSNSTNAGFYVRPESEQKADDSGQ</sequence>
<dbReference type="GO" id="GO:0160104">
    <property type="term" value="F:tRNA (guanine(26)-N2)-dimethyltransferase activity"/>
    <property type="evidence" value="ECO:0007669"/>
    <property type="project" value="UniProtKB-EC"/>
</dbReference>
<comment type="similarity">
    <text evidence="10">Belongs to the class I-like SAM-binding methyltransferase superfamily. Trm1 family.</text>
</comment>
<dbReference type="PANTHER" id="PTHR10631">
    <property type="entry name" value="N 2 ,N 2 -DIMETHYLGUANOSINE TRNA METHYLTRANSFERASE"/>
    <property type="match status" value="1"/>
</dbReference>
<dbReference type="SUPFAM" id="SSF53335">
    <property type="entry name" value="S-adenosyl-L-methionine-dependent methyltransferases"/>
    <property type="match status" value="1"/>
</dbReference>
<dbReference type="Pfam" id="PF02005">
    <property type="entry name" value="TRM"/>
    <property type="match status" value="1"/>
</dbReference>
<dbReference type="EMBL" id="KZ345459">
    <property type="protein sequence ID" value="PIO73438.1"/>
    <property type="molecule type" value="Genomic_DNA"/>
</dbReference>
<dbReference type="InterPro" id="IPR042296">
    <property type="entry name" value="tRNA_met_Trm1_C"/>
</dbReference>
<feature type="region of interest" description="Disordered" evidence="11">
    <location>
        <begin position="106"/>
        <end position="132"/>
    </location>
</feature>
<dbReference type="InterPro" id="IPR029063">
    <property type="entry name" value="SAM-dependent_MTases_sf"/>
</dbReference>
<dbReference type="EC" id="2.1.1.216" evidence="7"/>
<keyword evidence="13" id="KW-1185">Reference proteome</keyword>
<proteinExistence type="inferred from homology"/>
<evidence type="ECO:0000256" key="5">
    <source>
        <dbReference type="ARBA" id="ARBA00022694"/>
    </source>
</evidence>
<keyword evidence="2 10" id="KW-0489">Methyltransferase</keyword>
<evidence type="ECO:0000256" key="6">
    <source>
        <dbReference type="ARBA" id="ARBA00022884"/>
    </source>
</evidence>
<comment type="catalytic activity">
    <reaction evidence="8">
        <text>guanosine(26) in tRNA + 2 S-adenosyl-L-methionine = N(2)-dimethylguanosine(26) in tRNA + 2 S-adenosyl-L-homocysteine + 2 H(+)</text>
        <dbReference type="Rhea" id="RHEA:43140"/>
        <dbReference type="Rhea" id="RHEA-COMP:10359"/>
        <dbReference type="Rhea" id="RHEA-COMP:10360"/>
        <dbReference type="ChEBI" id="CHEBI:15378"/>
        <dbReference type="ChEBI" id="CHEBI:57856"/>
        <dbReference type="ChEBI" id="CHEBI:59789"/>
        <dbReference type="ChEBI" id="CHEBI:74269"/>
        <dbReference type="ChEBI" id="CHEBI:74513"/>
        <dbReference type="EC" id="2.1.1.216"/>
    </reaction>
</comment>
<feature type="compositionally biased region" description="Basic and acidic residues" evidence="11">
    <location>
        <begin position="121"/>
        <end position="132"/>
    </location>
</feature>
<dbReference type="FunFam" id="3.30.56.70:FF:000001">
    <property type="entry name" value="tRNA (guanine(26)-N(2))-dimethyltransferase"/>
    <property type="match status" value="1"/>
</dbReference>
<dbReference type="GO" id="GO:0000049">
    <property type="term" value="F:tRNA binding"/>
    <property type="evidence" value="ECO:0007669"/>
    <property type="project" value="UniProtKB-UniRule"/>
</dbReference>
<dbReference type="OrthoDB" id="6349953at2759"/>
<dbReference type="GO" id="GO:0002940">
    <property type="term" value="P:tRNA N2-guanine methylation"/>
    <property type="evidence" value="ECO:0007669"/>
    <property type="project" value="TreeGrafter"/>
</dbReference>
<keyword evidence="4 10" id="KW-0949">S-adenosyl-L-methionine</keyword>
<evidence type="ECO:0000256" key="7">
    <source>
        <dbReference type="ARBA" id="ARBA00039099"/>
    </source>
</evidence>
<evidence type="ECO:0000256" key="10">
    <source>
        <dbReference type="PROSITE-ProRule" id="PRU00958"/>
    </source>
</evidence>
<evidence type="ECO:0000256" key="3">
    <source>
        <dbReference type="ARBA" id="ARBA00022679"/>
    </source>
</evidence>